<keyword evidence="2 3" id="KW-0472">Membrane</keyword>
<dbReference type="PIRSF" id="PIRSF016661">
    <property type="entry name" value="BioY"/>
    <property type="match status" value="1"/>
</dbReference>
<organism evidence="4 5">
    <name type="scientific">Lactococcus taiwanensis</name>
    <dbReference type="NCBI Taxonomy" id="1151742"/>
    <lineage>
        <taxon>Bacteria</taxon>
        <taxon>Bacillati</taxon>
        <taxon>Bacillota</taxon>
        <taxon>Bacilli</taxon>
        <taxon>Lactobacillales</taxon>
        <taxon>Streptococcaceae</taxon>
        <taxon>Lactococcus</taxon>
    </lineage>
</organism>
<feature type="transmembrane region" description="Helical" evidence="3">
    <location>
        <begin position="111"/>
        <end position="134"/>
    </location>
</feature>
<dbReference type="GO" id="GO:0005886">
    <property type="term" value="C:plasma membrane"/>
    <property type="evidence" value="ECO:0007669"/>
    <property type="project" value="UniProtKB-SubCell"/>
</dbReference>
<dbReference type="InterPro" id="IPR003784">
    <property type="entry name" value="BioY"/>
</dbReference>
<dbReference type="PANTHER" id="PTHR34295">
    <property type="entry name" value="BIOTIN TRANSPORTER BIOY"/>
    <property type="match status" value="1"/>
</dbReference>
<gene>
    <name evidence="4" type="ORF">JW886_04475</name>
</gene>
<dbReference type="EMBL" id="CP070872">
    <property type="protein sequence ID" value="QSE77504.1"/>
    <property type="molecule type" value="Genomic_DNA"/>
</dbReference>
<dbReference type="PANTHER" id="PTHR34295:SF1">
    <property type="entry name" value="BIOTIN TRANSPORTER BIOY"/>
    <property type="match status" value="1"/>
</dbReference>
<dbReference type="AlphaFoldDB" id="A0AA45QS03"/>
<evidence type="ECO:0000256" key="2">
    <source>
        <dbReference type="PIRNR" id="PIRNR016661"/>
    </source>
</evidence>
<keyword evidence="3" id="KW-1133">Transmembrane helix</keyword>
<dbReference type="KEGG" id="lti:JW886_04475"/>
<keyword evidence="5" id="KW-1185">Reference proteome</keyword>
<evidence type="ECO:0000313" key="4">
    <source>
        <dbReference type="EMBL" id="QSE77504.1"/>
    </source>
</evidence>
<name>A0AA45QS03_9LACT</name>
<feature type="transmembrane region" description="Helical" evidence="3">
    <location>
        <begin position="146"/>
        <end position="167"/>
    </location>
</feature>
<dbReference type="Pfam" id="PF02632">
    <property type="entry name" value="BioY"/>
    <property type="match status" value="1"/>
</dbReference>
<comment type="similarity">
    <text evidence="1 2">Belongs to the BioY family.</text>
</comment>
<reference evidence="4 5" key="1">
    <citation type="submission" date="2021-02" db="EMBL/GenBank/DDBJ databases">
        <title>Complete genome sequence of Lactococcus lactis strain K_LL004.</title>
        <authorList>
            <person name="Kim H.B."/>
        </authorList>
    </citation>
    <scope>NUCLEOTIDE SEQUENCE [LARGE SCALE GENOMIC DNA]</scope>
    <source>
        <strain evidence="4 5">K_LL004</strain>
    </source>
</reference>
<comment type="subcellular location">
    <subcellularLocation>
        <location evidence="2">Cell membrane</location>
        <topology evidence="2">Multi-pass membrane protein</topology>
    </subcellularLocation>
</comment>
<sequence>MSTSQHRKMLIAAAIGAALIAILAQITIPFPIVPNTAQPLGIGLIAVILGKRYGTLSVFLYCLLGAIGIPVFAGMSGGFGIILGPTGGYIVGFTLAAYVVGFFTSRFPNSYTAAVIGAILGVTVIILLFGLIWLKFQSQMSWSAAFSAGVLPFIFTNPIQAVAAALLGQRIKGAMSKAGVLREI</sequence>
<accession>A0AA45QS03</accession>
<keyword evidence="2" id="KW-1003">Cell membrane</keyword>
<keyword evidence="3" id="KW-0812">Transmembrane</keyword>
<feature type="transmembrane region" description="Helical" evidence="3">
    <location>
        <begin position="58"/>
        <end position="82"/>
    </location>
</feature>
<evidence type="ECO:0000256" key="3">
    <source>
        <dbReference type="SAM" id="Phobius"/>
    </source>
</evidence>
<feature type="transmembrane region" description="Helical" evidence="3">
    <location>
        <begin position="88"/>
        <end position="104"/>
    </location>
</feature>
<evidence type="ECO:0000256" key="1">
    <source>
        <dbReference type="ARBA" id="ARBA00010692"/>
    </source>
</evidence>
<dbReference type="Gene3D" id="1.10.1760.20">
    <property type="match status" value="1"/>
</dbReference>
<proteinExistence type="inferred from homology"/>
<dbReference type="RefSeq" id="WP_200406650.1">
    <property type="nucleotide sequence ID" value="NZ_BNDT01000001.1"/>
</dbReference>
<dbReference type="GO" id="GO:0015225">
    <property type="term" value="F:biotin transmembrane transporter activity"/>
    <property type="evidence" value="ECO:0007669"/>
    <property type="project" value="UniProtKB-UniRule"/>
</dbReference>
<dbReference type="Proteomes" id="UP000663608">
    <property type="component" value="Chromosome"/>
</dbReference>
<evidence type="ECO:0000313" key="5">
    <source>
        <dbReference type="Proteomes" id="UP000663608"/>
    </source>
</evidence>
<keyword evidence="2" id="KW-0813">Transport</keyword>
<protein>
    <recommendedName>
        <fullName evidence="2">Biotin transporter</fullName>
    </recommendedName>
</protein>